<comment type="caution">
    <text evidence="2">The sequence shown here is derived from an EMBL/GenBank/DDBJ whole genome shotgun (WGS) entry which is preliminary data.</text>
</comment>
<evidence type="ECO:0000256" key="1">
    <source>
        <dbReference type="SAM" id="MobiDB-lite"/>
    </source>
</evidence>
<dbReference type="AlphaFoldDB" id="A0AAD5IFC9"/>
<gene>
    <name evidence="2" type="ORF">LWI28_020489</name>
</gene>
<keyword evidence="3" id="KW-1185">Reference proteome</keyword>
<name>A0AAD5IFC9_ACENE</name>
<dbReference type="Proteomes" id="UP001064489">
    <property type="component" value="Chromosome 2"/>
</dbReference>
<feature type="compositionally biased region" description="Polar residues" evidence="1">
    <location>
        <begin position="180"/>
        <end position="189"/>
    </location>
</feature>
<feature type="region of interest" description="Disordered" evidence="1">
    <location>
        <begin position="70"/>
        <end position="97"/>
    </location>
</feature>
<feature type="region of interest" description="Disordered" evidence="1">
    <location>
        <begin position="151"/>
        <end position="190"/>
    </location>
</feature>
<organism evidence="2 3">
    <name type="scientific">Acer negundo</name>
    <name type="common">Box elder</name>
    <dbReference type="NCBI Taxonomy" id="4023"/>
    <lineage>
        <taxon>Eukaryota</taxon>
        <taxon>Viridiplantae</taxon>
        <taxon>Streptophyta</taxon>
        <taxon>Embryophyta</taxon>
        <taxon>Tracheophyta</taxon>
        <taxon>Spermatophyta</taxon>
        <taxon>Magnoliopsida</taxon>
        <taxon>eudicotyledons</taxon>
        <taxon>Gunneridae</taxon>
        <taxon>Pentapetalae</taxon>
        <taxon>rosids</taxon>
        <taxon>malvids</taxon>
        <taxon>Sapindales</taxon>
        <taxon>Sapindaceae</taxon>
        <taxon>Hippocastanoideae</taxon>
        <taxon>Acereae</taxon>
        <taxon>Acer</taxon>
    </lineage>
</organism>
<evidence type="ECO:0000313" key="3">
    <source>
        <dbReference type="Proteomes" id="UP001064489"/>
    </source>
</evidence>
<accession>A0AAD5IFC9</accession>
<evidence type="ECO:0000313" key="2">
    <source>
        <dbReference type="EMBL" id="KAI9161765.1"/>
    </source>
</evidence>
<sequence length="237" mass="25738">MAAEELGLLLNGNRFLGDQTNMIPNRSGSAPPSMEGSFAAIGNLLAKQNSSLNSSSSSLSNALGIMNPRSNCEDFPHTPSPVYNQSHSSSTATSEEPIDHDVLAVSLDVSSVNISKVPESTDVCVDASTVDGNNVALISNNDPLATSFSSLPCPDDTQISPTRQLDDTSTKKSGLEDDSSVSAVPQSDVSKMDLRMRKKQEEQQHIMGESCYNTIHLLNKVPCIKFREFWLKQFRWE</sequence>
<dbReference type="EMBL" id="JAJSOW010000106">
    <property type="protein sequence ID" value="KAI9161765.1"/>
    <property type="molecule type" value="Genomic_DNA"/>
</dbReference>
<reference evidence="2" key="1">
    <citation type="journal article" date="2022" name="Plant J.">
        <title>Strategies of tolerance reflected in two North American maple genomes.</title>
        <authorList>
            <person name="McEvoy S.L."/>
            <person name="Sezen U.U."/>
            <person name="Trouern-Trend A."/>
            <person name="McMahon S.M."/>
            <person name="Schaberg P.G."/>
            <person name="Yang J."/>
            <person name="Wegrzyn J.L."/>
            <person name="Swenson N.G."/>
        </authorList>
    </citation>
    <scope>NUCLEOTIDE SEQUENCE</scope>
    <source>
        <strain evidence="2">91603</strain>
    </source>
</reference>
<proteinExistence type="predicted"/>
<reference evidence="2" key="2">
    <citation type="submission" date="2023-02" db="EMBL/GenBank/DDBJ databases">
        <authorList>
            <person name="Swenson N.G."/>
            <person name="Wegrzyn J.L."/>
            <person name="Mcevoy S.L."/>
        </authorList>
    </citation>
    <scope>NUCLEOTIDE SEQUENCE</scope>
    <source>
        <strain evidence="2">91603</strain>
        <tissue evidence="2">Leaf</tissue>
    </source>
</reference>
<protein>
    <submittedName>
        <fullName evidence="2">Uncharacterized protein</fullName>
    </submittedName>
</protein>
<feature type="compositionally biased region" description="Polar residues" evidence="1">
    <location>
        <begin position="81"/>
        <end position="94"/>
    </location>
</feature>
<feature type="compositionally biased region" description="Basic and acidic residues" evidence="1">
    <location>
        <begin position="164"/>
        <end position="175"/>
    </location>
</feature>